<dbReference type="SUPFAM" id="SSF55729">
    <property type="entry name" value="Acyl-CoA N-acyltransferases (Nat)"/>
    <property type="match status" value="1"/>
</dbReference>
<gene>
    <name evidence="2" type="ORF">PGH26_13480</name>
</gene>
<sequence length="176" mass="19390">MSMQSASIEGTRILSAQPLYASQIVKFYNKVGGETDYLSFGQDEYPLSAEEMADTIEGMKDSHGNCMLLMMDGEEIVGIGTIESSSKSRFRHVGTLGIVISQSHAGKGLGRMLMNALIDWSKDNGQTKKVSLVTRADNEHAIALYVSLGFEREGLFRKDFYDGGTYYDSLSMALFL</sequence>
<evidence type="ECO:0000313" key="3">
    <source>
        <dbReference type="Proteomes" id="UP001303532"/>
    </source>
</evidence>
<proteinExistence type="predicted"/>
<evidence type="ECO:0000313" key="2">
    <source>
        <dbReference type="EMBL" id="WOV83876.1"/>
    </source>
</evidence>
<dbReference type="RefSeq" id="WP_323691565.1">
    <property type="nucleotide sequence ID" value="NZ_CP116341.1"/>
</dbReference>
<dbReference type="Proteomes" id="UP001303532">
    <property type="component" value="Chromosome"/>
</dbReference>
<evidence type="ECO:0000259" key="1">
    <source>
        <dbReference type="PROSITE" id="PS51186"/>
    </source>
</evidence>
<name>A0ABZ0KWR4_9BACL</name>
<keyword evidence="3" id="KW-1185">Reference proteome</keyword>
<dbReference type="Pfam" id="PF00583">
    <property type="entry name" value="Acetyltransf_1"/>
    <property type="match status" value="1"/>
</dbReference>
<dbReference type="PROSITE" id="PS51186">
    <property type="entry name" value="GNAT"/>
    <property type="match status" value="1"/>
</dbReference>
<reference evidence="2 3" key="1">
    <citation type="submission" date="2023-01" db="EMBL/GenBank/DDBJ databases">
        <title>Sporosarcina sp. nov., isolated from Korean tranditional fermented seafood 'Jeotgal'.</title>
        <authorList>
            <person name="Yang A.-I."/>
        </authorList>
    </citation>
    <scope>NUCLEOTIDE SEQUENCE [LARGE SCALE GENOMIC DNA]</scope>
    <source>
        <strain evidence="2 3">B2O-1</strain>
    </source>
</reference>
<dbReference type="InterPro" id="IPR000182">
    <property type="entry name" value="GNAT_dom"/>
</dbReference>
<dbReference type="InterPro" id="IPR016181">
    <property type="entry name" value="Acyl_CoA_acyltransferase"/>
</dbReference>
<dbReference type="PANTHER" id="PTHR43415">
    <property type="entry name" value="SPERMIDINE N(1)-ACETYLTRANSFERASE"/>
    <property type="match status" value="1"/>
</dbReference>
<dbReference type="Gene3D" id="3.40.630.30">
    <property type="match status" value="1"/>
</dbReference>
<accession>A0ABZ0KWR4</accession>
<feature type="domain" description="N-acetyltransferase" evidence="1">
    <location>
        <begin position="11"/>
        <end position="176"/>
    </location>
</feature>
<dbReference type="CDD" id="cd04301">
    <property type="entry name" value="NAT_SF"/>
    <property type="match status" value="1"/>
</dbReference>
<protein>
    <submittedName>
        <fullName evidence="2">GNAT family protein</fullName>
    </submittedName>
</protein>
<dbReference type="PANTHER" id="PTHR43415:SF3">
    <property type="entry name" value="GNAT-FAMILY ACETYLTRANSFERASE"/>
    <property type="match status" value="1"/>
</dbReference>
<dbReference type="EMBL" id="CP116341">
    <property type="protein sequence ID" value="WOV83876.1"/>
    <property type="molecule type" value="Genomic_DNA"/>
</dbReference>
<organism evidence="2 3">
    <name type="scientific">Sporosarcina jeotgali</name>
    <dbReference type="NCBI Taxonomy" id="3020056"/>
    <lineage>
        <taxon>Bacteria</taxon>
        <taxon>Bacillati</taxon>
        <taxon>Bacillota</taxon>
        <taxon>Bacilli</taxon>
        <taxon>Bacillales</taxon>
        <taxon>Caryophanaceae</taxon>
        <taxon>Sporosarcina</taxon>
    </lineage>
</organism>